<evidence type="ECO:0000256" key="3">
    <source>
        <dbReference type="SAM" id="MobiDB-lite"/>
    </source>
</evidence>
<feature type="coiled-coil region" evidence="2">
    <location>
        <begin position="88"/>
        <end position="164"/>
    </location>
</feature>
<organism evidence="5 6">
    <name type="scientific">Parambassis ranga</name>
    <name type="common">Indian glassy fish</name>
    <dbReference type="NCBI Taxonomy" id="210632"/>
    <lineage>
        <taxon>Eukaryota</taxon>
        <taxon>Metazoa</taxon>
        <taxon>Chordata</taxon>
        <taxon>Craniata</taxon>
        <taxon>Vertebrata</taxon>
        <taxon>Euteleostomi</taxon>
        <taxon>Actinopterygii</taxon>
        <taxon>Neopterygii</taxon>
        <taxon>Teleostei</taxon>
        <taxon>Neoteleostei</taxon>
        <taxon>Acanthomorphata</taxon>
        <taxon>Ovalentaria</taxon>
        <taxon>Ambassidae</taxon>
        <taxon>Parambassis</taxon>
    </lineage>
</organism>
<evidence type="ECO:0000256" key="1">
    <source>
        <dbReference type="ARBA" id="ARBA00023054"/>
    </source>
</evidence>
<protein>
    <submittedName>
        <fullName evidence="6">Uncharacterized protein CCDC197</fullName>
    </submittedName>
</protein>
<dbReference type="GO" id="GO:0005856">
    <property type="term" value="C:cytoskeleton"/>
    <property type="evidence" value="ECO:0007669"/>
    <property type="project" value="UniProtKB-ARBA"/>
</dbReference>
<reference evidence="5" key="1">
    <citation type="submission" date="2024-06" db="UniProtKB">
        <authorList>
            <consortium name="RefSeq"/>
        </authorList>
    </citation>
    <scope>NUCLEOTIDE SEQUENCE [LARGE SCALE GENOMIC DNA]</scope>
</reference>
<dbReference type="InterPro" id="IPR025252">
    <property type="entry name" value="DUF4200"/>
</dbReference>
<feature type="region of interest" description="Disordered" evidence="3">
    <location>
        <begin position="342"/>
        <end position="379"/>
    </location>
</feature>
<dbReference type="AlphaFoldDB" id="A0A6P7HSL4"/>
<dbReference type="InterPro" id="IPR051147">
    <property type="entry name" value="CFAP_domain-containing"/>
</dbReference>
<feature type="coiled-coil region" evidence="2">
    <location>
        <begin position="216"/>
        <end position="275"/>
    </location>
</feature>
<dbReference type="OrthoDB" id="2134857at2759"/>
<dbReference type="InParanoid" id="A0A6P7HSL4"/>
<feature type="domain" description="DUF4200" evidence="4">
    <location>
        <begin position="64"/>
        <end position="179"/>
    </location>
</feature>
<sequence>MATSSLPVVDNSDSGPNLTGEKRIRNIFVTQTEETRHRGGDNVTEPSGRHQRRGLHTLQKALVLRKQAELEEVDKRLGLKRQDFRNCVEALAQRRSELEIKQQQTKEKVMKFERFVAENEAKRRRALKKCEESRQQNILKQRDIEDLTEQLKQLRVRKQLLKKRITKYKIYEDYLMKTLDFLPSSYHDNGSESLVMPIICRHETLTIIHQELWQKLRRMEKEVEQGQRQLQNMKEEYSIKKLLANKELSELQGELETLKEKNKQAEGDLMMEQGLSRKKMEEAGRVFVAINNLAEQCYLPAYGPLENMSVLMMMDMVKEFILDRADTERRARKLIESGSAVTSTTAVTDKRERTSMKSIGSKTQVKSSSKVSKKSDTFS</sequence>
<feature type="region of interest" description="Disordered" evidence="3">
    <location>
        <begin position="1"/>
        <end position="52"/>
    </location>
</feature>
<feature type="compositionally biased region" description="Polar residues" evidence="3">
    <location>
        <begin position="1"/>
        <end position="17"/>
    </location>
</feature>
<keyword evidence="1 2" id="KW-0175">Coiled coil</keyword>
<keyword evidence="5" id="KW-1185">Reference proteome</keyword>
<reference evidence="6" key="2">
    <citation type="submission" date="2025-08" db="UniProtKB">
        <authorList>
            <consortium name="RefSeq"/>
        </authorList>
    </citation>
    <scope>IDENTIFICATION</scope>
</reference>
<evidence type="ECO:0000313" key="6">
    <source>
        <dbReference type="RefSeq" id="XP_028251649.1"/>
    </source>
</evidence>
<dbReference type="PANTHER" id="PTHR21683:SF18">
    <property type="entry name" value="COILED-COIL DOMAIN-CONTAINING PROTEIN 42 HOMOLOG"/>
    <property type="match status" value="1"/>
</dbReference>
<dbReference type="PANTHER" id="PTHR21683">
    <property type="entry name" value="COILED-COIL DOMAIN-CONTAINING PROTEIN 42 LIKE-2-LIKE-RELATED"/>
    <property type="match status" value="1"/>
</dbReference>
<dbReference type="RefSeq" id="XP_028251649.1">
    <property type="nucleotide sequence ID" value="XM_028395848.1"/>
</dbReference>
<feature type="compositionally biased region" description="Low complexity" evidence="3">
    <location>
        <begin position="361"/>
        <end position="370"/>
    </location>
</feature>
<dbReference type="Proteomes" id="UP000515145">
    <property type="component" value="Chromosome 22"/>
</dbReference>
<name>A0A6P7HSL4_9TELE</name>
<evidence type="ECO:0000256" key="2">
    <source>
        <dbReference type="SAM" id="Coils"/>
    </source>
</evidence>
<proteinExistence type="predicted"/>
<evidence type="ECO:0000259" key="4">
    <source>
        <dbReference type="Pfam" id="PF13863"/>
    </source>
</evidence>
<dbReference type="Pfam" id="PF13863">
    <property type="entry name" value="DUF4200"/>
    <property type="match status" value="1"/>
</dbReference>
<dbReference type="GeneID" id="114427666"/>
<accession>A0A6P7HSL4</accession>
<evidence type="ECO:0000313" key="5">
    <source>
        <dbReference type="Proteomes" id="UP000515145"/>
    </source>
</evidence>
<dbReference type="CTD" id="256369"/>
<gene>
    <name evidence="6" type="primary">ccdc197</name>
</gene>